<reference evidence="19 20" key="1">
    <citation type="journal article" date="2010" name="Nature">
        <title>The Ectocarpus genome and the independent evolution of multicellularity in brown algae.</title>
        <authorList>
            <person name="Cock J.M."/>
            <person name="Sterck L."/>
            <person name="Rouze P."/>
            <person name="Scornet D."/>
            <person name="Allen A.E."/>
            <person name="Amoutzias G."/>
            <person name="Anthouard V."/>
            <person name="Artiguenave F."/>
            <person name="Aury J.M."/>
            <person name="Badger J.H."/>
            <person name="Beszteri B."/>
            <person name="Billiau K."/>
            <person name="Bonnet E."/>
            <person name="Bothwell J.H."/>
            <person name="Bowler C."/>
            <person name="Boyen C."/>
            <person name="Brownlee C."/>
            <person name="Carrano C.J."/>
            <person name="Charrier B."/>
            <person name="Cho G.Y."/>
            <person name="Coelho S.M."/>
            <person name="Collen J."/>
            <person name="Corre E."/>
            <person name="Da Silva C."/>
            <person name="Delage L."/>
            <person name="Delaroque N."/>
            <person name="Dittami S.M."/>
            <person name="Doulbeau S."/>
            <person name="Elias M."/>
            <person name="Farnham G."/>
            <person name="Gachon C.M."/>
            <person name="Gschloessl B."/>
            <person name="Heesch S."/>
            <person name="Jabbari K."/>
            <person name="Jubin C."/>
            <person name="Kawai H."/>
            <person name="Kimura K."/>
            <person name="Kloareg B."/>
            <person name="Kupper F.C."/>
            <person name="Lang D."/>
            <person name="Le Bail A."/>
            <person name="Leblanc C."/>
            <person name="Lerouge P."/>
            <person name="Lohr M."/>
            <person name="Lopez P.J."/>
            <person name="Martens C."/>
            <person name="Maumus F."/>
            <person name="Michel G."/>
            <person name="Miranda-Saavedra D."/>
            <person name="Morales J."/>
            <person name="Moreau H."/>
            <person name="Motomura T."/>
            <person name="Nagasato C."/>
            <person name="Napoli C.A."/>
            <person name="Nelson D.R."/>
            <person name="Nyvall-Collen P."/>
            <person name="Peters A.F."/>
            <person name="Pommier C."/>
            <person name="Potin P."/>
            <person name="Poulain J."/>
            <person name="Quesneville H."/>
            <person name="Read B."/>
            <person name="Rensing S.A."/>
            <person name="Ritter A."/>
            <person name="Rousvoal S."/>
            <person name="Samanta M."/>
            <person name="Samson G."/>
            <person name="Schroeder D.C."/>
            <person name="Segurens B."/>
            <person name="Strittmatter M."/>
            <person name="Tonon T."/>
            <person name="Tregear J.W."/>
            <person name="Valentin K."/>
            <person name="von Dassow P."/>
            <person name="Yamagishi T."/>
            <person name="Van de Peer Y."/>
            <person name="Wincker P."/>
        </authorList>
    </citation>
    <scope>NUCLEOTIDE SEQUENCE [LARGE SCALE GENOMIC DNA]</scope>
    <source>
        <strain evidence="20">Ec32 / CCAP1310/4</strain>
    </source>
</reference>
<evidence type="ECO:0000256" key="7">
    <source>
        <dbReference type="ARBA" id="ARBA00023054"/>
    </source>
</evidence>
<gene>
    <name evidence="19" type="primary">DYHC14</name>
    <name evidence="19" type="ORF">Esi_0245_0040</name>
</gene>
<dbReference type="GO" id="GO:0051959">
    <property type="term" value="F:dynein light intermediate chain binding"/>
    <property type="evidence" value="ECO:0007669"/>
    <property type="project" value="InterPro"/>
</dbReference>
<dbReference type="Pfam" id="PF12777">
    <property type="entry name" value="MT"/>
    <property type="match status" value="1"/>
</dbReference>
<dbReference type="Gene3D" id="1.10.8.1220">
    <property type="match status" value="1"/>
</dbReference>
<evidence type="ECO:0000256" key="6">
    <source>
        <dbReference type="ARBA" id="ARBA00023017"/>
    </source>
</evidence>
<evidence type="ECO:0000256" key="12">
    <source>
        <dbReference type="SAM" id="Coils"/>
    </source>
</evidence>
<dbReference type="InterPro" id="IPR035706">
    <property type="entry name" value="AAA_9"/>
</dbReference>
<dbReference type="EMBL" id="FN649758">
    <property type="protein sequence ID" value="CBJ49240.1"/>
    <property type="molecule type" value="Genomic_DNA"/>
</dbReference>
<evidence type="ECO:0000259" key="14">
    <source>
        <dbReference type="Pfam" id="PF12777"/>
    </source>
</evidence>
<keyword evidence="9" id="KW-0505">Motor protein</keyword>
<dbReference type="InterPro" id="IPR042219">
    <property type="entry name" value="AAA_lid_11_sf"/>
</dbReference>
<dbReference type="InterPro" id="IPR041228">
    <property type="entry name" value="Dynein_C"/>
</dbReference>
<dbReference type="FunFam" id="3.40.50.300:FF:002141">
    <property type="entry name" value="Dynein heavy chain"/>
    <property type="match status" value="1"/>
</dbReference>
<dbReference type="FunFam" id="1.10.8.720:FF:000001">
    <property type="entry name" value="dynein heavy chain 7, axonemal"/>
    <property type="match status" value="1"/>
</dbReference>
<dbReference type="GO" id="GO:0005524">
    <property type="term" value="F:ATP binding"/>
    <property type="evidence" value="ECO:0007669"/>
    <property type="project" value="UniProtKB-KW"/>
</dbReference>
<evidence type="ECO:0000259" key="18">
    <source>
        <dbReference type="Pfam" id="PF18199"/>
    </source>
</evidence>
<dbReference type="EMBL" id="FN648426">
    <property type="protein sequence ID" value="CBJ49240.1"/>
    <property type="molecule type" value="Genomic_DNA"/>
</dbReference>
<accession>D7FT68</accession>
<keyword evidence="4" id="KW-0547">Nucleotide-binding</keyword>
<comment type="subcellular location">
    <subcellularLocation>
        <location evidence="1">Cytoplasm</location>
        <location evidence="1">Cytoskeleton</location>
        <location evidence="1">Cilium axoneme</location>
    </subcellularLocation>
</comment>
<keyword evidence="11" id="KW-0966">Cell projection</keyword>
<protein>
    <submittedName>
        <fullName evidence="19">Dynein heavy chain</fullName>
    </submittedName>
</protein>
<dbReference type="GO" id="GO:0005930">
    <property type="term" value="C:axoneme"/>
    <property type="evidence" value="ECO:0007669"/>
    <property type="project" value="UniProtKB-SubCell"/>
</dbReference>
<evidence type="ECO:0000259" key="16">
    <source>
        <dbReference type="Pfam" id="PF12781"/>
    </source>
</evidence>
<dbReference type="Pfam" id="PF12780">
    <property type="entry name" value="AAA_8"/>
    <property type="match status" value="1"/>
</dbReference>
<dbReference type="GO" id="GO:0007018">
    <property type="term" value="P:microtubule-based movement"/>
    <property type="evidence" value="ECO:0007669"/>
    <property type="project" value="InterPro"/>
</dbReference>
<evidence type="ECO:0000256" key="1">
    <source>
        <dbReference type="ARBA" id="ARBA00004430"/>
    </source>
</evidence>
<sequence>MPGGNGLLVGVGGSGRQSCTRLAVHMADYTLFQIEISKNYGHTEWREDLKTVLKGAGTGNTPMAFLFSDTQIINESFVEDINNMLNSGEVPNIFPNDERVAICEAVRPFAKKIYGKAAMEMSQPQLYAYFLTRVRANLHIVLAFSPIGQAFRDRLRKFPSLINCCAIDWFTAWPGDALVAVAEMFLASVEFDSDDTRRSIVESCQRFHEDTRVLSAEFLSKLKRQNYVTPTSYLELITAFKTSLAAKRDEISAAKKRYEVGLEKLAFATESVNAMQEELEALKPVLAQSQMDTEVLMDEIKDKLPGVELKRTEVQADAAVAEAEAAECLKGKQSVEADLSVAMPALDAAIKALDTIKQSETNEVKALAKPPMGVKVVCEAVCVMLGIKPVRIPDPEDPSKRIMDFWGPSQKMLGEADFIAQLKGYDKDNIPAKTMAEIRKKYVTDPRFTPEAAEKASKAAAGLCKWVYAMETYDRVAKVVGPKKEALKLAEEELEVTMAQLRAKQAELQAVEDGLAALQGQYDDALKKKADLENSVDNTNKKLERATTLIEGLGGEKARWLESADRLGVKYVNLTGDVLVSAGVMAYLGPFTATFRNGQLGDWVSLCKDKNIPCSASPTLSGTLGDPVLVRQWNIDGLPTDGFSVDNGIIVFNARRWPLMIDPQGQANKWIQNLERENKLTVIKLTDGDYLRTLENAVQFGQPVLLENVGEELDPSLEPLLLKQIFKQGGCDCIRLGDSTVEYSETFRFYITTKLRNPHYLPEISVKVTLLNFMITPEGLQDQLLGIVVENERPDLEEQKNKLILAGAENKRTLKEIEDKILHILSSSEGNILEDQTAIETLSQSKVLSDDIKVKQVVADNTEKDIDEVRRGYTPIAYSSQILFFCISDLANIEPVYQYSLTWFINLFVSSIHRSEKSRDIPTRLEKLDTHFTFALYQNVCRSLLEKDKLLFAFLLCTRIMGGKGEVDQAEWLFFLTGGTGLDNPHENPCPEWLESKNWDALCRLAELPAFDGLRDEFESQQDGWKAVYDATDPEQEPLPGRWAAELTGIRALCTLRCIRADKVATGVQSFVVSKMGERFVKPPVFDLNACFDDSSCATPLVFILSPGSDPMGAVLKAADGMGVKVSYISLGQGQGPVAERMIEKAQVEGSWVVLQNCHLCPSWMTALEKTAESLHPDVTNAAFRLWCTTYPSDVFPVSVLQNGVKMTIEAPKGLRANLKASYSSDPISDDSFFESCTKGPEFRKLLFGLCFFHALVQERRMYGPIGWNIPYEFNESDLRISVQQLAMFLNENARVPFKALNYTAGECNYGGRVTDDKDRRTLHSVLHRMYHSNLLEDGALLSASGDYVMPPDGPRKAYLEYIESLPLTAAPEVFGLHDNASITRAQSDTAQLLKSVLLTESSGGGSGGADKEITISNVAADILSKVPVEFDMEAAQIRYPVRWDESMNTVLCQELQRFNNLTGAIKSSLVSIQRAVKGLVVMSADLEVLGNELFFGTIPTMWKPTSYPSRKSLAGYVTDLLQRLAFFGKWLRTKPPPVFWVSSFFFTQAFLTGASQNFARRYTIPIDHVGFSQESMPKDSYEEGPEDGVYVDGLFLEGAKWDKKEMRLAESSPKVLFSSAPIIWFKPQRKSDIVETPSYACPVYKTSDRRGILSTTGHSTNFICFIVLATHLEESHWVQRGVAMLTTLDD</sequence>
<feature type="domain" description="Dynein heavy chain region D6 P-loop" evidence="13">
    <location>
        <begin position="1097"/>
        <end position="1208"/>
    </location>
</feature>
<keyword evidence="6" id="KW-0243">Dynein</keyword>
<dbReference type="Pfam" id="PF18199">
    <property type="entry name" value="Dynein_C"/>
    <property type="match status" value="1"/>
</dbReference>
<dbReference type="SUPFAM" id="SSF52540">
    <property type="entry name" value="P-loop containing nucleoside triphosphate hydrolases"/>
    <property type="match status" value="1"/>
</dbReference>
<dbReference type="Gene3D" id="1.10.8.720">
    <property type="entry name" value="Region D6 of dynein motor"/>
    <property type="match status" value="1"/>
</dbReference>
<dbReference type="Gene3D" id="3.40.50.300">
    <property type="entry name" value="P-loop containing nucleotide triphosphate hydrolases"/>
    <property type="match status" value="3"/>
</dbReference>
<dbReference type="FunFam" id="3.40.50.300:FF:000362">
    <property type="entry name" value="Dynein, axonemal, heavy chain 6"/>
    <property type="match status" value="1"/>
</dbReference>
<organism evidence="19 20">
    <name type="scientific">Ectocarpus siliculosus</name>
    <name type="common">Brown alga</name>
    <name type="synonym">Conferva siliculosa</name>
    <dbReference type="NCBI Taxonomy" id="2880"/>
    <lineage>
        <taxon>Eukaryota</taxon>
        <taxon>Sar</taxon>
        <taxon>Stramenopiles</taxon>
        <taxon>Ochrophyta</taxon>
        <taxon>PX clade</taxon>
        <taxon>Phaeophyceae</taxon>
        <taxon>Ectocarpales</taxon>
        <taxon>Ectocarpaceae</taxon>
        <taxon>Ectocarpus</taxon>
    </lineage>
</organism>
<dbReference type="STRING" id="2880.D7FT68"/>
<proteinExistence type="predicted"/>
<evidence type="ECO:0000313" key="20">
    <source>
        <dbReference type="Proteomes" id="UP000002630"/>
    </source>
</evidence>
<evidence type="ECO:0000256" key="8">
    <source>
        <dbReference type="ARBA" id="ARBA00023069"/>
    </source>
</evidence>
<feature type="domain" description="Dynein heavy chain ATP-binding dynein motor region" evidence="16">
    <location>
        <begin position="631"/>
        <end position="852"/>
    </location>
</feature>
<evidence type="ECO:0000256" key="11">
    <source>
        <dbReference type="ARBA" id="ARBA00023273"/>
    </source>
</evidence>
<dbReference type="Gene3D" id="3.10.490.20">
    <property type="match status" value="1"/>
</dbReference>
<evidence type="ECO:0000313" key="19">
    <source>
        <dbReference type="EMBL" id="CBJ49240.1"/>
    </source>
</evidence>
<evidence type="ECO:0000256" key="5">
    <source>
        <dbReference type="ARBA" id="ARBA00022840"/>
    </source>
</evidence>
<dbReference type="PANTHER" id="PTHR22878">
    <property type="entry name" value="DYNEIN HEAVY CHAIN 6, AXONEMAL-LIKE-RELATED"/>
    <property type="match status" value="1"/>
</dbReference>
<feature type="coiled-coil region" evidence="12">
    <location>
        <begin position="484"/>
        <end position="549"/>
    </location>
</feature>
<evidence type="ECO:0000259" key="17">
    <source>
        <dbReference type="Pfam" id="PF18198"/>
    </source>
</evidence>
<dbReference type="OMA" id="FHDSPYA"/>
<dbReference type="GO" id="GO:0030286">
    <property type="term" value="C:dynein complex"/>
    <property type="evidence" value="ECO:0007669"/>
    <property type="project" value="UniProtKB-KW"/>
</dbReference>
<evidence type="ECO:0000256" key="2">
    <source>
        <dbReference type="ARBA" id="ARBA00022490"/>
    </source>
</evidence>
<dbReference type="Gene3D" id="1.20.920.20">
    <property type="match status" value="1"/>
</dbReference>
<evidence type="ECO:0000256" key="10">
    <source>
        <dbReference type="ARBA" id="ARBA00023212"/>
    </source>
</evidence>
<keyword evidence="5" id="KW-0067">ATP-binding</keyword>
<dbReference type="OrthoDB" id="5593012at2759"/>
<dbReference type="Proteomes" id="UP000002630">
    <property type="component" value="Linkage Group LG33"/>
</dbReference>
<dbReference type="FunFam" id="3.10.490.20:FF:000001">
    <property type="entry name" value="dynein heavy chain 7, axonemal"/>
    <property type="match status" value="1"/>
</dbReference>
<dbReference type="GO" id="GO:0005874">
    <property type="term" value="C:microtubule"/>
    <property type="evidence" value="ECO:0007669"/>
    <property type="project" value="UniProtKB-KW"/>
</dbReference>
<dbReference type="FunFam" id="1.20.1270.280:FF:000001">
    <property type="entry name" value="dynein heavy chain 7, axonemal"/>
    <property type="match status" value="1"/>
</dbReference>
<name>D7FT68_ECTSI</name>
<dbReference type="PANTHER" id="PTHR22878:SF70">
    <property type="entry name" value="DYNEIN HEAVY CHAIN 2, AXONEMAL"/>
    <property type="match status" value="1"/>
</dbReference>
<evidence type="ECO:0000256" key="4">
    <source>
        <dbReference type="ARBA" id="ARBA00022741"/>
    </source>
</evidence>
<keyword evidence="3" id="KW-0493">Microtubule</keyword>
<feature type="domain" description="Dynein heavy chain coiled coil stalk" evidence="14">
    <location>
        <begin position="257"/>
        <end position="600"/>
    </location>
</feature>
<keyword evidence="20" id="KW-1185">Reference proteome</keyword>
<dbReference type="InterPro" id="IPR024743">
    <property type="entry name" value="Dynein_HC_stalk"/>
</dbReference>
<evidence type="ECO:0000256" key="3">
    <source>
        <dbReference type="ARBA" id="ARBA00022701"/>
    </source>
</evidence>
<dbReference type="FunFam" id="1.20.920.20:FF:000006">
    <property type="entry name" value="Dynein, axonemal, heavy chain 6"/>
    <property type="match status" value="1"/>
</dbReference>
<feature type="domain" description="Dynein heavy chain AAA lid" evidence="17">
    <location>
        <begin position="1243"/>
        <end position="1381"/>
    </location>
</feature>
<dbReference type="FunFam" id="1.10.8.1220:FF:000001">
    <property type="entry name" value="Dynein axonemal heavy chain 5"/>
    <property type="match status" value="1"/>
</dbReference>
<evidence type="ECO:0000256" key="9">
    <source>
        <dbReference type="ARBA" id="ARBA00023175"/>
    </source>
</evidence>
<keyword evidence="7 12" id="KW-0175">Coiled coil</keyword>
<evidence type="ECO:0000259" key="15">
    <source>
        <dbReference type="Pfam" id="PF12780"/>
    </source>
</evidence>
<keyword evidence="10" id="KW-0206">Cytoskeleton</keyword>
<dbReference type="InterPro" id="IPR026983">
    <property type="entry name" value="DHC"/>
</dbReference>
<dbReference type="GO" id="GO:0045505">
    <property type="term" value="F:dynein intermediate chain binding"/>
    <property type="evidence" value="ECO:0007669"/>
    <property type="project" value="InterPro"/>
</dbReference>
<dbReference type="InterPro" id="IPR043160">
    <property type="entry name" value="Dynein_C_barrel"/>
</dbReference>
<feature type="domain" description="Dynein heavy chain C-terminal" evidence="18">
    <location>
        <begin position="1388"/>
        <end position="1687"/>
    </location>
</feature>
<dbReference type="InterPro" id="IPR041658">
    <property type="entry name" value="AAA_lid_11"/>
</dbReference>
<evidence type="ECO:0000259" key="13">
    <source>
        <dbReference type="Pfam" id="PF03028"/>
    </source>
</evidence>
<dbReference type="InterPro" id="IPR024317">
    <property type="entry name" value="Dynein_heavy_chain_D4_dom"/>
</dbReference>
<dbReference type="InterPro" id="IPR027417">
    <property type="entry name" value="P-loop_NTPase"/>
</dbReference>
<dbReference type="Pfam" id="PF03028">
    <property type="entry name" value="Dynein_heavy"/>
    <property type="match status" value="1"/>
</dbReference>
<keyword evidence="2" id="KW-0963">Cytoplasm</keyword>
<dbReference type="Pfam" id="PF12781">
    <property type="entry name" value="AAA_9"/>
    <property type="match status" value="1"/>
</dbReference>
<dbReference type="InParanoid" id="D7FT68"/>
<keyword evidence="8" id="KW-0969">Cilium</keyword>
<dbReference type="InterPro" id="IPR004273">
    <property type="entry name" value="Dynein_heavy_D6_P-loop"/>
</dbReference>
<feature type="domain" description="Dynein heavy chain AAA module D4" evidence="15">
    <location>
        <begin position="1"/>
        <end position="241"/>
    </location>
</feature>
<dbReference type="Pfam" id="PF18198">
    <property type="entry name" value="AAA_lid_11"/>
    <property type="match status" value="1"/>
</dbReference>
<dbReference type="GO" id="GO:0008569">
    <property type="term" value="F:minus-end-directed microtubule motor activity"/>
    <property type="evidence" value="ECO:0007669"/>
    <property type="project" value="InterPro"/>
</dbReference>
<dbReference type="Gene3D" id="1.20.1270.280">
    <property type="match status" value="1"/>
</dbReference>
<dbReference type="FunFam" id="3.40.50.300:FF:000223">
    <property type="entry name" value="Dynein heavy chain 3, axonemal"/>
    <property type="match status" value="1"/>
</dbReference>
<dbReference type="Gene3D" id="6.10.140.1060">
    <property type="match status" value="1"/>
</dbReference>